<dbReference type="PROSITE" id="PS51683">
    <property type="entry name" value="SAM_OMT_II"/>
    <property type="match status" value="1"/>
</dbReference>
<dbReference type="Gene3D" id="3.40.50.150">
    <property type="entry name" value="Vaccinia Virus protein VP39"/>
    <property type="match status" value="1"/>
</dbReference>
<comment type="caution">
    <text evidence="7">The sequence shown here is derived from an EMBL/GenBank/DDBJ whole genome shotgun (WGS) entry which is preliminary data.</text>
</comment>
<dbReference type="InterPro" id="IPR012967">
    <property type="entry name" value="COMT_dimerisation"/>
</dbReference>
<dbReference type="Gene3D" id="1.10.10.10">
    <property type="entry name" value="Winged helix-like DNA-binding domain superfamily/Winged helix DNA-binding domain"/>
    <property type="match status" value="1"/>
</dbReference>
<dbReference type="GO" id="GO:0008171">
    <property type="term" value="F:O-methyltransferase activity"/>
    <property type="evidence" value="ECO:0007669"/>
    <property type="project" value="InterPro"/>
</dbReference>
<keyword evidence="2 7" id="KW-0808">Transferase</keyword>
<dbReference type="Pfam" id="PF00891">
    <property type="entry name" value="Methyltransf_2"/>
    <property type="match status" value="1"/>
</dbReference>
<dbReference type="RefSeq" id="WP_137735090.1">
    <property type="nucleotide sequence ID" value="NZ_BJCL01000016.1"/>
</dbReference>
<evidence type="ECO:0000259" key="5">
    <source>
        <dbReference type="Pfam" id="PF00891"/>
    </source>
</evidence>
<evidence type="ECO:0000313" key="8">
    <source>
        <dbReference type="Proteomes" id="UP000301751"/>
    </source>
</evidence>
<dbReference type="PIRSF" id="PIRSF005739">
    <property type="entry name" value="O-mtase"/>
    <property type="match status" value="1"/>
</dbReference>
<evidence type="ECO:0000256" key="3">
    <source>
        <dbReference type="ARBA" id="ARBA00022691"/>
    </source>
</evidence>
<dbReference type="GO" id="GO:0046983">
    <property type="term" value="F:protein dimerization activity"/>
    <property type="evidence" value="ECO:0007669"/>
    <property type="project" value="InterPro"/>
</dbReference>
<protein>
    <submittedName>
        <fullName evidence="7">O-methyltransferase</fullName>
    </submittedName>
</protein>
<name>A0A480AV23_9BURK</name>
<dbReference type="GO" id="GO:0032259">
    <property type="term" value="P:methylation"/>
    <property type="evidence" value="ECO:0007669"/>
    <property type="project" value="UniProtKB-KW"/>
</dbReference>
<dbReference type="InterPro" id="IPR029063">
    <property type="entry name" value="SAM-dependent_MTases_sf"/>
</dbReference>
<keyword evidence="1 7" id="KW-0489">Methyltransferase</keyword>
<dbReference type="Gene3D" id="1.10.287.1350">
    <property type="match status" value="1"/>
</dbReference>
<feature type="domain" description="O-methyltransferase dimerisation" evidence="6">
    <location>
        <begin position="64"/>
        <end position="139"/>
    </location>
</feature>
<evidence type="ECO:0000256" key="1">
    <source>
        <dbReference type="ARBA" id="ARBA00022603"/>
    </source>
</evidence>
<keyword evidence="8" id="KW-1185">Reference proteome</keyword>
<feature type="active site" description="Proton acceptor" evidence="4">
    <location>
        <position position="302"/>
    </location>
</feature>
<dbReference type="InterPro" id="IPR016461">
    <property type="entry name" value="COMT-like"/>
</dbReference>
<dbReference type="Proteomes" id="UP000301751">
    <property type="component" value="Unassembled WGS sequence"/>
</dbReference>
<feature type="domain" description="O-methyltransferase C-terminal" evidence="5">
    <location>
        <begin position="195"/>
        <end position="374"/>
    </location>
</feature>
<keyword evidence="3" id="KW-0949">S-adenosyl-L-methionine</keyword>
<gene>
    <name evidence="7" type="ORF">AQPW35_44550</name>
</gene>
<evidence type="ECO:0000256" key="2">
    <source>
        <dbReference type="ARBA" id="ARBA00022679"/>
    </source>
</evidence>
<dbReference type="PANTHER" id="PTHR43712">
    <property type="entry name" value="PUTATIVE (AFU_ORTHOLOGUE AFUA_4G14580)-RELATED"/>
    <property type="match status" value="1"/>
</dbReference>
<dbReference type="SUPFAM" id="SSF53335">
    <property type="entry name" value="S-adenosyl-L-methionine-dependent methyltransferases"/>
    <property type="match status" value="1"/>
</dbReference>
<accession>A0A480AV23</accession>
<dbReference type="OrthoDB" id="9766840at2"/>
<dbReference type="Pfam" id="PF08100">
    <property type="entry name" value="Dimerisation"/>
    <property type="match status" value="1"/>
</dbReference>
<dbReference type="AlphaFoldDB" id="A0A480AV23"/>
<dbReference type="SUPFAM" id="SSF46785">
    <property type="entry name" value="Winged helix' DNA-binding domain"/>
    <property type="match status" value="1"/>
</dbReference>
<evidence type="ECO:0000256" key="4">
    <source>
        <dbReference type="PIRSR" id="PIRSR005739-1"/>
    </source>
</evidence>
<dbReference type="InterPro" id="IPR036388">
    <property type="entry name" value="WH-like_DNA-bd_sf"/>
</dbReference>
<evidence type="ECO:0000313" key="7">
    <source>
        <dbReference type="EMBL" id="GCL65374.1"/>
    </source>
</evidence>
<reference evidence="8" key="1">
    <citation type="submission" date="2019-03" db="EMBL/GenBank/DDBJ databases">
        <title>Aquabacterium pictum sp.nov., the first bacteriochlorophyll a-containing freshwater bacterium in the genus Aquabacterium of the class Betaproteobacteria.</title>
        <authorList>
            <person name="Hirose S."/>
            <person name="Tank M."/>
            <person name="Hara E."/>
            <person name="Tamaki H."/>
            <person name="Takaichi S."/>
            <person name="Haruta S."/>
            <person name="Hanada S."/>
        </authorList>
    </citation>
    <scope>NUCLEOTIDE SEQUENCE [LARGE SCALE GENOMIC DNA]</scope>
    <source>
        <strain evidence="8">W35</strain>
    </source>
</reference>
<sequence length="397" mass="42747">MATLPAVPGTPALDDAPPGLWTRWAEGLQRWADRQVASPAFRRWAARFPLTRPIARRRASQLFDLVAGFSYTQVLLACVQLKLFDRLAQGPASIETLAPALQLPPEGCRRLLDAAVALRLLARRQRRGHPAVYGLGPLGAPMVGNAAIAAMVEHHVLLYADLADPLAMLRATPGQGELARYWAYARSAQPHTLAREQVADYSVLMAASQPLVADEILDTYPLQRHQCLLDVGGGEGVFVAAAAQRWPHLKLMVFDLPEVARRAQGRLAALGLSDRATAVGGDFTTDALPAGADVISLVRVVHDHDDHRVMALLHAARRALPPHGVLLLAEPMAGTAGAQAMGDAYFGLYLWAMGSGRPRTIAQLGAMLQAAGFSAPRHLRNAMPLQTQVLVARPVAR</sequence>
<evidence type="ECO:0000259" key="6">
    <source>
        <dbReference type="Pfam" id="PF08100"/>
    </source>
</evidence>
<dbReference type="EMBL" id="BJCL01000016">
    <property type="protein sequence ID" value="GCL65374.1"/>
    <property type="molecule type" value="Genomic_DNA"/>
</dbReference>
<dbReference type="CDD" id="cd02440">
    <property type="entry name" value="AdoMet_MTases"/>
    <property type="match status" value="1"/>
</dbReference>
<proteinExistence type="predicted"/>
<dbReference type="InterPro" id="IPR001077">
    <property type="entry name" value="COMT_C"/>
</dbReference>
<dbReference type="InterPro" id="IPR036390">
    <property type="entry name" value="WH_DNA-bd_sf"/>
</dbReference>
<dbReference type="PANTHER" id="PTHR43712:SF2">
    <property type="entry name" value="O-METHYLTRANSFERASE CICE"/>
    <property type="match status" value="1"/>
</dbReference>
<organism evidence="7 8">
    <name type="scientific">Pseudaquabacterium pictum</name>
    <dbReference type="NCBI Taxonomy" id="2315236"/>
    <lineage>
        <taxon>Bacteria</taxon>
        <taxon>Pseudomonadati</taxon>
        <taxon>Pseudomonadota</taxon>
        <taxon>Betaproteobacteria</taxon>
        <taxon>Burkholderiales</taxon>
        <taxon>Sphaerotilaceae</taxon>
        <taxon>Pseudaquabacterium</taxon>
    </lineage>
</organism>